<feature type="chain" id="PRO_5029635439" evidence="1">
    <location>
        <begin position="24"/>
        <end position="272"/>
    </location>
</feature>
<evidence type="ECO:0000256" key="1">
    <source>
        <dbReference type="SAM" id="SignalP"/>
    </source>
</evidence>
<evidence type="ECO:0000313" key="2">
    <source>
        <dbReference type="EMBL" id="KAF4672548.1"/>
    </source>
</evidence>
<accession>A0A7J6MLS1</accession>
<proteinExistence type="predicted"/>
<name>A0A7J6MLS1_PERCH</name>
<dbReference type="AlphaFoldDB" id="A0A7J6MLS1"/>
<keyword evidence="1" id="KW-0732">Signal</keyword>
<dbReference type="EMBL" id="JAAPAO010000106">
    <property type="protein sequence ID" value="KAF4672548.1"/>
    <property type="molecule type" value="Genomic_DNA"/>
</dbReference>
<feature type="signal peptide" evidence="1">
    <location>
        <begin position="1"/>
        <end position="23"/>
    </location>
</feature>
<keyword evidence="3" id="KW-1185">Reference proteome</keyword>
<gene>
    <name evidence="2" type="ORF">FOL47_000383</name>
</gene>
<sequence>MAVFANPSLLLVMYLVTYAGGSGRRLKRRHTETKEVCEPWGTQEGDERYCYIQSFGMLGLGYTRMISEKLDVLHILCPEIVFTITVVGIEEIEYRGEAYEVKIEDPLKDFHKQAFESRCVDTFKALQTMILGKGEGKCTPIDEREGESRYCYVHSGELTGLGYSLEVTDDERVQALTVLCPRKNYTVTIDGIVEIEHQGESYDVKIDDPLKDFNKRAFDETEFPVTFRNIQTEILKKEGAAVDEGPSSLCKEIADEFCSIYEQATAGVNLTT</sequence>
<comment type="caution">
    <text evidence="2">The sequence shown here is derived from an EMBL/GenBank/DDBJ whole genome shotgun (WGS) entry which is preliminary data.</text>
</comment>
<organism evidence="2 3">
    <name type="scientific">Perkinsus chesapeaki</name>
    <name type="common">Clam parasite</name>
    <name type="synonym">Perkinsus andrewsi</name>
    <dbReference type="NCBI Taxonomy" id="330153"/>
    <lineage>
        <taxon>Eukaryota</taxon>
        <taxon>Sar</taxon>
        <taxon>Alveolata</taxon>
        <taxon>Perkinsozoa</taxon>
        <taxon>Perkinsea</taxon>
        <taxon>Perkinsida</taxon>
        <taxon>Perkinsidae</taxon>
        <taxon>Perkinsus</taxon>
    </lineage>
</organism>
<evidence type="ECO:0000313" key="3">
    <source>
        <dbReference type="Proteomes" id="UP000591131"/>
    </source>
</evidence>
<dbReference type="OrthoDB" id="10661755at2759"/>
<protein>
    <submittedName>
        <fullName evidence="2">Uncharacterized protein</fullName>
    </submittedName>
</protein>
<dbReference type="Proteomes" id="UP000591131">
    <property type="component" value="Unassembled WGS sequence"/>
</dbReference>
<reference evidence="2 3" key="1">
    <citation type="submission" date="2020-04" db="EMBL/GenBank/DDBJ databases">
        <title>Perkinsus chesapeaki whole genome sequence.</title>
        <authorList>
            <person name="Bogema D.R."/>
        </authorList>
    </citation>
    <scope>NUCLEOTIDE SEQUENCE [LARGE SCALE GENOMIC DNA]</scope>
    <source>
        <strain evidence="2">ATCC PRA-425</strain>
    </source>
</reference>